<dbReference type="GeneID" id="89925052"/>
<dbReference type="Pfam" id="PF09298">
    <property type="entry name" value="FAA_hydrolase_N"/>
    <property type="match status" value="1"/>
</dbReference>
<organism evidence="2 3">
    <name type="scientific">Saxophila tyrrhenica</name>
    <dbReference type="NCBI Taxonomy" id="1690608"/>
    <lineage>
        <taxon>Eukaryota</taxon>
        <taxon>Fungi</taxon>
        <taxon>Dikarya</taxon>
        <taxon>Ascomycota</taxon>
        <taxon>Pezizomycotina</taxon>
        <taxon>Dothideomycetes</taxon>
        <taxon>Dothideomycetidae</taxon>
        <taxon>Mycosphaerellales</taxon>
        <taxon>Extremaceae</taxon>
        <taxon>Saxophila</taxon>
    </lineage>
</organism>
<dbReference type="GO" id="GO:0004334">
    <property type="term" value="F:fumarylacetoacetase activity"/>
    <property type="evidence" value="ECO:0007669"/>
    <property type="project" value="InterPro"/>
</dbReference>
<accession>A0AAV9PF42</accession>
<dbReference type="InterPro" id="IPR036462">
    <property type="entry name" value="Fumarylacetoacetase_N_sf"/>
</dbReference>
<protein>
    <recommendedName>
        <fullName evidence="1">Fumarylacetoacetase N-terminal domain-containing protein</fullName>
    </recommendedName>
</protein>
<dbReference type="EMBL" id="JAVRRT010000005">
    <property type="protein sequence ID" value="KAK5172069.1"/>
    <property type="molecule type" value="Genomic_DNA"/>
</dbReference>
<evidence type="ECO:0000259" key="1">
    <source>
        <dbReference type="Pfam" id="PF09298"/>
    </source>
</evidence>
<dbReference type="InterPro" id="IPR015377">
    <property type="entry name" value="Fumarylacetoacetase_N"/>
</dbReference>
<feature type="domain" description="Fumarylacetoacetase N-terminal" evidence="1">
    <location>
        <begin position="28"/>
        <end position="66"/>
    </location>
</feature>
<reference evidence="2 3" key="1">
    <citation type="submission" date="2023-08" db="EMBL/GenBank/DDBJ databases">
        <title>Black Yeasts Isolated from many extreme environments.</title>
        <authorList>
            <person name="Coleine C."/>
            <person name="Stajich J.E."/>
            <person name="Selbmann L."/>
        </authorList>
    </citation>
    <scope>NUCLEOTIDE SEQUENCE [LARGE SCALE GENOMIC DNA]</scope>
    <source>
        <strain evidence="2 3">CCFEE 5935</strain>
    </source>
</reference>
<dbReference type="AlphaFoldDB" id="A0AAV9PF42"/>
<name>A0AAV9PF42_9PEZI</name>
<dbReference type="Proteomes" id="UP001337655">
    <property type="component" value="Unassembled WGS sequence"/>
</dbReference>
<dbReference type="SUPFAM" id="SSF63433">
    <property type="entry name" value="Fumarylacetoacetate hydrolase, FAH, N-terminal domain"/>
    <property type="match status" value="1"/>
</dbReference>
<dbReference type="GO" id="GO:0009072">
    <property type="term" value="P:aromatic amino acid metabolic process"/>
    <property type="evidence" value="ECO:0007669"/>
    <property type="project" value="InterPro"/>
</dbReference>
<gene>
    <name evidence="2" type="ORF">LTR77_003706</name>
</gene>
<evidence type="ECO:0000313" key="2">
    <source>
        <dbReference type="EMBL" id="KAK5172069.1"/>
    </source>
</evidence>
<dbReference type="RefSeq" id="XP_064660913.1">
    <property type="nucleotide sequence ID" value="XM_064800962.1"/>
</dbReference>
<comment type="caution">
    <text evidence="2">The sequence shown here is derived from an EMBL/GenBank/DDBJ whole genome shotgun (WGS) entry which is preliminary data.</text>
</comment>
<sequence length="93" mass="9797">MTTPALDQLPFTIDNIPYVQLLNAAILGVISAKSDESPRCATAIGDSALDLSKYAESGNLSSLESGHNFSFAKVFAEVLPTTPLSENHSLTDG</sequence>
<proteinExistence type="predicted"/>
<evidence type="ECO:0000313" key="3">
    <source>
        <dbReference type="Proteomes" id="UP001337655"/>
    </source>
</evidence>
<dbReference type="Gene3D" id="2.30.30.230">
    <property type="entry name" value="Fumarylacetoacetase, N-terminal domain"/>
    <property type="match status" value="1"/>
</dbReference>
<keyword evidence="3" id="KW-1185">Reference proteome</keyword>